<dbReference type="AlphaFoldDB" id="A0A1I7ZAT3"/>
<proteinExistence type="predicted"/>
<protein>
    <submittedName>
        <fullName evidence="2">Terminase_6C domain-containing protein</fullName>
    </submittedName>
</protein>
<dbReference type="WBParaSite" id="L893_g24542.t1">
    <property type="protein sequence ID" value="L893_g24542.t1"/>
    <property type="gene ID" value="L893_g24542"/>
</dbReference>
<accession>A0A1I7ZAT3</accession>
<evidence type="ECO:0000313" key="2">
    <source>
        <dbReference type="WBParaSite" id="L893_g24542.t1"/>
    </source>
</evidence>
<evidence type="ECO:0000313" key="1">
    <source>
        <dbReference type="Proteomes" id="UP000095287"/>
    </source>
</evidence>
<dbReference type="Proteomes" id="UP000095287">
    <property type="component" value="Unplaced"/>
</dbReference>
<organism evidence="1 2">
    <name type="scientific">Steinernema glaseri</name>
    <dbReference type="NCBI Taxonomy" id="37863"/>
    <lineage>
        <taxon>Eukaryota</taxon>
        <taxon>Metazoa</taxon>
        <taxon>Ecdysozoa</taxon>
        <taxon>Nematoda</taxon>
        <taxon>Chromadorea</taxon>
        <taxon>Rhabditida</taxon>
        <taxon>Tylenchina</taxon>
        <taxon>Panagrolaimomorpha</taxon>
        <taxon>Strongyloidoidea</taxon>
        <taxon>Steinernematidae</taxon>
        <taxon>Steinernema</taxon>
    </lineage>
</organism>
<sequence>MIVGSSSEERSILLSSAAETRSKRKQQIGGSLNAWRKITLDHIASRISGRSGSSKTSLQLWALHQIEQKKILFFAADDRSNARKSATTALTRSHRKEVQREIKTAEEKMFSESRDLLRNRKVPKGSRLLVRFATETTRGIYVTPVDEV</sequence>
<name>A0A1I7ZAT3_9BILA</name>
<reference evidence="2" key="1">
    <citation type="submission" date="2016-11" db="UniProtKB">
        <authorList>
            <consortium name="WormBaseParasite"/>
        </authorList>
    </citation>
    <scope>IDENTIFICATION</scope>
</reference>
<keyword evidence="1" id="KW-1185">Reference proteome</keyword>